<evidence type="ECO:0000313" key="1">
    <source>
        <dbReference type="EMBL" id="TWT79640.1"/>
    </source>
</evidence>
<gene>
    <name evidence="1" type="ORF">CA13_10450</name>
</gene>
<keyword evidence="2" id="KW-1185">Reference proteome</keyword>
<organism evidence="1 2">
    <name type="scientific">Novipirellula herctigrandis</name>
    <dbReference type="NCBI Taxonomy" id="2527986"/>
    <lineage>
        <taxon>Bacteria</taxon>
        <taxon>Pseudomonadati</taxon>
        <taxon>Planctomycetota</taxon>
        <taxon>Planctomycetia</taxon>
        <taxon>Pirellulales</taxon>
        <taxon>Pirellulaceae</taxon>
        <taxon>Novipirellula</taxon>
    </lineage>
</organism>
<dbReference type="AlphaFoldDB" id="A0A5C5YXN5"/>
<evidence type="ECO:0000313" key="2">
    <source>
        <dbReference type="Proteomes" id="UP000315010"/>
    </source>
</evidence>
<name>A0A5C5YXN5_9BACT</name>
<protein>
    <submittedName>
        <fullName evidence="1">Uncharacterized protein</fullName>
    </submittedName>
</protein>
<proteinExistence type="predicted"/>
<dbReference type="EMBL" id="SJPJ01000001">
    <property type="protein sequence ID" value="TWT79640.1"/>
    <property type="molecule type" value="Genomic_DNA"/>
</dbReference>
<reference evidence="1 2" key="1">
    <citation type="submission" date="2019-02" db="EMBL/GenBank/DDBJ databases">
        <title>Deep-cultivation of Planctomycetes and their phenomic and genomic characterization uncovers novel biology.</title>
        <authorList>
            <person name="Wiegand S."/>
            <person name="Jogler M."/>
            <person name="Boedeker C."/>
            <person name="Pinto D."/>
            <person name="Vollmers J."/>
            <person name="Rivas-Marin E."/>
            <person name="Kohn T."/>
            <person name="Peeters S.H."/>
            <person name="Heuer A."/>
            <person name="Rast P."/>
            <person name="Oberbeckmann S."/>
            <person name="Bunk B."/>
            <person name="Jeske O."/>
            <person name="Meyerdierks A."/>
            <person name="Storesund J.E."/>
            <person name="Kallscheuer N."/>
            <person name="Luecker S."/>
            <person name="Lage O.M."/>
            <person name="Pohl T."/>
            <person name="Merkel B.J."/>
            <person name="Hornburger P."/>
            <person name="Mueller R.-W."/>
            <person name="Bruemmer F."/>
            <person name="Labrenz M."/>
            <person name="Spormann A.M."/>
            <person name="Op Den Camp H."/>
            <person name="Overmann J."/>
            <person name="Amann R."/>
            <person name="Jetten M.S.M."/>
            <person name="Mascher T."/>
            <person name="Medema M.H."/>
            <person name="Devos D.P."/>
            <person name="Kaster A.-K."/>
            <person name="Ovreas L."/>
            <person name="Rohde M."/>
            <person name="Galperin M.Y."/>
            <person name="Jogler C."/>
        </authorList>
    </citation>
    <scope>NUCLEOTIDE SEQUENCE [LARGE SCALE GENOMIC DNA]</scope>
    <source>
        <strain evidence="1 2">CA13</strain>
    </source>
</reference>
<accession>A0A5C5YXN5</accession>
<sequence>MDCPYQQTPQAVLPCLCTPDMGVNLWGAAFFGKASPLYENGT</sequence>
<dbReference type="Proteomes" id="UP000315010">
    <property type="component" value="Unassembled WGS sequence"/>
</dbReference>
<comment type="caution">
    <text evidence="1">The sequence shown here is derived from an EMBL/GenBank/DDBJ whole genome shotgun (WGS) entry which is preliminary data.</text>
</comment>